<gene>
    <name evidence="2" type="ORF">N1851_032734</name>
</gene>
<comment type="caution">
    <text evidence="2">The sequence shown here is derived from an EMBL/GenBank/DDBJ whole genome shotgun (WGS) entry which is preliminary data.</text>
</comment>
<dbReference type="EMBL" id="JAOPHQ010006266">
    <property type="protein sequence ID" value="KAK0132393.1"/>
    <property type="molecule type" value="Genomic_DNA"/>
</dbReference>
<dbReference type="Proteomes" id="UP001174136">
    <property type="component" value="Unassembled WGS sequence"/>
</dbReference>
<accession>A0AA47NP86</accession>
<proteinExistence type="predicted"/>
<evidence type="ECO:0000256" key="1">
    <source>
        <dbReference type="SAM" id="MobiDB-lite"/>
    </source>
</evidence>
<name>A0AA47NP86_MERPO</name>
<evidence type="ECO:0000313" key="2">
    <source>
        <dbReference type="EMBL" id="KAK0132393.1"/>
    </source>
</evidence>
<keyword evidence="3" id="KW-1185">Reference proteome</keyword>
<organism evidence="2 3">
    <name type="scientific">Merluccius polli</name>
    <name type="common">Benguela hake</name>
    <name type="synonym">Merluccius cadenati</name>
    <dbReference type="NCBI Taxonomy" id="89951"/>
    <lineage>
        <taxon>Eukaryota</taxon>
        <taxon>Metazoa</taxon>
        <taxon>Chordata</taxon>
        <taxon>Craniata</taxon>
        <taxon>Vertebrata</taxon>
        <taxon>Euteleostomi</taxon>
        <taxon>Actinopterygii</taxon>
        <taxon>Neopterygii</taxon>
        <taxon>Teleostei</taxon>
        <taxon>Neoteleostei</taxon>
        <taxon>Acanthomorphata</taxon>
        <taxon>Zeiogadaria</taxon>
        <taxon>Gadariae</taxon>
        <taxon>Gadiformes</taxon>
        <taxon>Gadoidei</taxon>
        <taxon>Merlucciidae</taxon>
        <taxon>Merluccius</taxon>
    </lineage>
</organism>
<evidence type="ECO:0000313" key="3">
    <source>
        <dbReference type="Proteomes" id="UP001174136"/>
    </source>
</evidence>
<protein>
    <submittedName>
        <fullName evidence="2">Uncharacterized protein</fullName>
    </submittedName>
</protein>
<sequence>MLPKILSNFYSCIVESILTSCITLTKHTDYNERPKLERPRQRDREIDREGLPLHVGLARRHGLRAGRRQVSPEVREGQDAETGDGPGEGRRGPVQLRVVVRDARTVGGQQPVHQAALVFLLHTEVEENRSGGGKPPRQMRMMMMRMMGRMRMMMKKSSPRAQSLTPVPGRDLIISTTSLKINGGEGCGGASCAVGQWLIFACRVRPILT</sequence>
<feature type="region of interest" description="Disordered" evidence="1">
    <location>
        <begin position="62"/>
        <end position="93"/>
    </location>
</feature>
<reference evidence="2" key="1">
    <citation type="journal article" date="2023" name="Front. Mar. Sci.">
        <title>A new Merluccius polli reference genome to investigate the effects of global change in West African waters.</title>
        <authorList>
            <person name="Mateo J.L."/>
            <person name="Blanco-Fernandez C."/>
            <person name="Garcia-Vazquez E."/>
            <person name="Machado-Schiaffino G."/>
        </authorList>
    </citation>
    <scope>NUCLEOTIDE SEQUENCE</scope>
    <source>
        <strain evidence="2">C29</strain>
        <tissue evidence="2">Fin</tissue>
    </source>
</reference>
<dbReference type="AlphaFoldDB" id="A0AA47NP86"/>